<proteinExistence type="predicted"/>
<sequence length="91" mass="10289">MKIKEEFFLHSVGDVHIVMQDGTSNVDFGRIISLNPTAVYLWERIGHERFDAGMLAGMLAERYGVTEKEALRDAEAFVEKLKASDVVTEEE</sequence>
<accession>A0A3P2AFY0</accession>
<gene>
    <name evidence="1" type="ORF">EII33_01480</name>
</gene>
<dbReference type="RefSeq" id="WP_125238216.1">
    <property type="nucleotide sequence ID" value="NZ_JBGYSF010000028.1"/>
</dbReference>
<dbReference type="InterPro" id="IPR041881">
    <property type="entry name" value="PqqD_sf"/>
</dbReference>
<dbReference type="Proteomes" id="UP000279562">
    <property type="component" value="Unassembled WGS sequence"/>
</dbReference>
<evidence type="ECO:0000313" key="2">
    <source>
        <dbReference type="Proteomes" id="UP000279562"/>
    </source>
</evidence>
<dbReference type="AlphaFoldDB" id="A0A3P2AFY0"/>
<evidence type="ECO:0000313" key="1">
    <source>
        <dbReference type="EMBL" id="RRD93100.1"/>
    </source>
</evidence>
<protein>
    <submittedName>
        <fullName evidence="1">PqqD family protein</fullName>
    </submittedName>
</protein>
<comment type="caution">
    <text evidence="1">The sequence shown here is derived from an EMBL/GenBank/DDBJ whole genome shotgun (WGS) entry which is preliminary data.</text>
</comment>
<reference evidence="1 2" key="1">
    <citation type="submission" date="2018-11" db="EMBL/GenBank/DDBJ databases">
        <title>Genomes From Bacteria Associated with the Canine Oral Cavity: a Test Case for Automated Genome-Based Taxonomic Assignment.</title>
        <authorList>
            <person name="Coil D.A."/>
            <person name="Jospin G."/>
            <person name="Darling A.E."/>
            <person name="Wallis C."/>
            <person name="Davis I.J."/>
            <person name="Harris S."/>
            <person name="Eisen J.A."/>
            <person name="Holcombe L.J."/>
            <person name="O'Flynn C."/>
        </authorList>
    </citation>
    <scope>NUCLEOTIDE SEQUENCE [LARGE SCALE GENOMIC DNA]</scope>
    <source>
        <strain evidence="1 2">OH1047_COT-310</strain>
    </source>
</reference>
<dbReference type="Pfam" id="PF05402">
    <property type="entry name" value="PqqD"/>
    <property type="match status" value="1"/>
</dbReference>
<dbReference type="Gene3D" id="1.10.10.1150">
    <property type="entry name" value="Coenzyme PQQ synthesis protein D (PqqD)"/>
    <property type="match status" value="1"/>
</dbReference>
<keyword evidence="2" id="KW-1185">Reference proteome</keyword>
<organism evidence="1 2">
    <name type="scientific">Prevotella heparinolytica</name>
    <dbReference type="NCBI Taxonomy" id="28113"/>
    <lineage>
        <taxon>Bacteria</taxon>
        <taxon>Pseudomonadati</taxon>
        <taxon>Bacteroidota</taxon>
        <taxon>Bacteroidia</taxon>
        <taxon>Bacteroidales</taxon>
        <taxon>Bacteroidaceae</taxon>
        <taxon>Bacteroides</taxon>
    </lineage>
</organism>
<name>A0A3P2AFY0_9BACE</name>
<dbReference type="InterPro" id="IPR008792">
    <property type="entry name" value="PQQD"/>
</dbReference>
<dbReference type="EMBL" id="RQYF01000003">
    <property type="protein sequence ID" value="RRD93100.1"/>
    <property type="molecule type" value="Genomic_DNA"/>
</dbReference>